<dbReference type="InterPro" id="IPR006665">
    <property type="entry name" value="OmpA-like"/>
</dbReference>
<dbReference type="AlphaFoldDB" id="A0A2T5IZ26"/>
<dbReference type="EMBL" id="QAON01000008">
    <property type="protein sequence ID" value="PTQ89250.1"/>
    <property type="molecule type" value="Genomic_DNA"/>
</dbReference>
<keyword evidence="5" id="KW-1185">Reference proteome</keyword>
<dbReference type="OrthoDB" id="9815217at2"/>
<dbReference type="Proteomes" id="UP000244223">
    <property type="component" value="Unassembled WGS sequence"/>
</dbReference>
<evidence type="ECO:0000256" key="2">
    <source>
        <dbReference type="SAM" id="SignalP"/>
    </source>
</evidence>
<evidence type="ECO:0000313" key="5">
    <source>
        <dbReference type="Proteomes" id="UP000244223"/>
    </source>
</evidence>
<organism evidence="4 5">
    <name type="scientific">Agitococcus lubricus</name>
    <dbReference type="NCBI Taxonomy" id="1077255"/>
    <lineage>
        <taxon>Bacteria</taxon>
        <taxon>Pseudomonadati</taxon>
        <taxon>Pseudomonadota</taxon>
        <taxon>Gammaproteobacteria</taxon>
        <taxon>Moraxellales</taxon>
        <taxon>Moraxellaceae</taxon>
        <taxon>Agitococcus</taxon>
    </lineage>
</organism>
<evidence type="ECO:0000259" key="3">
    <source>
        <dbReference type="PROSITE" id="PS51123"/>
    </source>
</evidence>
<dbReference type="GO" id="GO:0016020">
    <property type="term" value="C:membrane"/>
    <property type="evidence" value="ECO:0007669"/>
    <property type="project" value="UniProtKB-UniRule"/>
</dbReference>
<dbReference type="InterPro" id="IPR050330">
    <property type="entry name" value="Bact_OuterMem_StrucFunc"/>
</dbReference>
<dbReference type="PANTHER" id="PTHR30329:SF21">
    <property type="entry name" value="LIPOPROTEIN YIAD-RELATED"/>
    <property type="match status" value="1"/>
</dbReference>
<dbReference type="RefSeq" id="WP_107865881.1">
    <property type="nucleotide sequence ID" value="NZ_QAON01000008.1"/>
</dbReference>
<evidence type="ECO:0000313" key="4">
    <source>
        <dbReference type="EMBL" id="PTQ89250.1"/>
    </source>
</evidence>
<dbReference type="Gene3D" id="3.30.1330.60">
    <property type="entry name" value="OmpA-like domain"/>
    <property type="match status" value="1"/>
</dbReference>
<dbReference type="InterPro" id="IPR036737">
    <property type="entry name" value="OmpA-like_sf"/>
</dbReference>
<keyword evidence="1" id="KW-0472">Membrane</keyword>
<keyword evidence="2" id="KW-0732">Signal</keyword>
<dbReference type="PANTHER" id="PTHR30329">
    <property type="entry name" value="STATOR ELEMENT OF FLAGELLAR MOTOR COMPLEX"/>
    <property type="match status" value="1"/>
</dbReference>
<feature type="domain" description="OmpA-like" evidence="3">
    <location>
        <begin position="23"/>
        <end position="140"/>
    </location>
</feature>
<evidence type="ECO:0000256" key="1">
    <source>
        <dbReference type="PROSITE-ProRule" id="PRU00473"/>
    </source>
</evidence>
<accession>A0A2T5IZ26</accession>
<name>A0A2T5IZ26_9GAMM</name>
<protein>
    <submittedName>
        <fullName evidence="4">OmpA family protein</fullName>
    </submittedName>
</protein>
<dbReference type="CDD" id="cd07185">
    <property type="entry name" value="OmpA_C-like"/>
    <property type="match status" value="1"/>
</dbReference>
<dbReference type="Pfam" id="PF00691">
    <property type="entry name" value="OmpA"/>
    <property type="match status" value="1"/>
</dbReference>
<dbReference type="PROSITE" id="PS51123">
    <property type="entry name" value="OMPA_2"/>
    <property type="match status" value="1"/>
</dbReference>
<reference evidence="4 5" key="1">
    <citation type="submission" date="2018-04" db="EMBL/GenBank/DDBJ databases">
        <title>Genomic Encyclopedia of Archaeal and Bacterial Type Strains, Phase II (KMG-II): from individual species to whole genera.</title>
        <authorList>
            <person name="Goeker M."/>
        </authorList>
    </citation>
    <scope>NUCLEOTIDE SEQUENCE [LARGE SCALE GENOMIC DNA]</scope>
    <source>
        <strain evidence="4 5">DSM 5822</strain>
    </source>
</reference>
<dbReference type="SUPFAM" id="SSF103088">
    <property type="entry name" value="OmpA-like"/>
    <property type="match status" value="1"/>
</dbReference>
<proteinExistence type="predicted"/>
<feature type="signal peptide" evidence="2">
    <location>
        <begin position="1"/>
        <end position="20"/>
    </location>
</feature>
<comment type="caution">
    <text evidence="4">The sequence shown here is derived from an EMBL/GenBank/DDBJ whole genome shotgun (WGS) entry which is preliminary data.</text>
</comment>
<gene>
    <name evidence="4" type="ORF">C8N29_108134</name>
</gene>
<sequence length="169" mass="17927">MRMFVALTLCLACQSLLADAITIVNHQLQLSSMPQFIAHTAELTPESRDSLLAIKSFLEQKTYITTLRIEGHVVLTNEAENLALSQARALAIGQGLVAVGVDCQRLVAVGFGSTKPIALNSTPEGRAENNRIVFAVAALRNRAIGGMPLEGLGVNAGELCAVADTKTNN</sequence>
<feature type="chain" id="PRO_5015574781" evidence="2">
    <location>
        <begin position="21"/>
        <end position="169"/>
    </location>
</feature>